<dbReference type="InterPro" id="IPR002545">
    <property type="entry name" value="CheW-lke_dom"/>
</dbReference>
<gene>
    <name evidence="2" type="ORF">FR698_08350</name>
</gene>
<accession>A0A5C7EUQ9</accession>
<dbReference type="PANTHER" id="PTHR22617">
    <property type="entry name" value="CHEMOTAXIS SENSOR HISTIDINE KINASE-RELATED"/>
    <property type="match status" value="1"/>
</dbReference>
<dbReference type="InterPro" id="IPR039315">
    <property type="entry name" value="CheW"/>
</dbReference>
<dbReference type="InterPro" id="IPR036061">
    <property type="entry name" value="CheW-like_dom_sf"/>
</dbReference>
<comment type="caution">
    <text evidence="2">The sequence shown here is derived from an EMBL/GenBank/DDBJ whole genome shotgun (WGS) entry which is preliminary data.</text>
</comment>
<dbReference type="Proteomes" id="UP000321201">
    <property type="component" value="Unassembled WGS sequence"/>
</dbReference>
<dbReference type="EMBL" id="VPFL01000010">
    <property type="protein sequence ID" value="TXF11783.1"/>
    <property type="molecule type" value="Genomic_DNA"/>
</dbReference>
<keyword evidence="3" id="KW-1185">Reference proteome</keyword>
<dbReference type="AlphaFoldDB" id="A0A5C7EUQ9"/>
<dbReference type="SMART" id="SM00260">
    <property type="entry name" value="CheW"/>
    <property type="match status" value="1"/>
</dbReference>
<dbReference type="GO" id="GO:0005829">
    <property type="term" value="C:cytosol"/>
    <property type="evidence" value="ECO:0007669"/>
    <property type="project" value="TreeGrafter"/>
</dbReference>
<dbReference type="OrthoDB" id="5298045at2"/>
<dbReference type="Gene3D" id="2.40.50.180">
    <property type="entry name" value="CheA-289, Domain 4"/>
    <property type="match status" value="1"/>
</dbReference>
<dbReference type="PROSITE" id="PS50851">
    <property type="entry name" value="CHEW"/>
    <property type="match status" value="1"/>
</dbReference>
<evidence type="ECO:0000259" key="1">
    <source>
        <dbReference type="PROSITE" id="PS50851"/>
    </source>
</evidence>
<dbReference type="PANTHER" id="PTHR22617:SF43">
    <property type="entry name" value="PROTEIN PILI"/>
    <property type="match status" value="1"/>
</dbReference>
<dbReference type="Pfam" id="PF01584">
    <property type="entry name" value="CheW"/>
    <property type="match status" value="1"/>
</dbReference>
<dbReference type="RefSeq" id="WP_147799746.1">
    <property type="nucleotide sequence ID" value="NZ_VPFL01000010.1"/>
</dbReference>
<evidence type="ECO:0000313" key="3">
    <source>
        <dbReference type="Proteomes" id="UP000321201"/>
    </source>
</evidence>
<feature type="domain" description="CheW-like" evidence="1">
    <location>
        <begin position="28"/>
        <end position="165"/>
    </location>
</feature>
<dbReference type="GO" id="GO:0006935">
    <property type="term" value="P:chemotaxis"/>
    <property type="evidence" value="ECO:0007669"/>
    <property type="project" value="InterPro"/>
</dbReference>
<name>A0A5C7EUQ9_9PROT</name>
<dbReference type="InParanoid" id="A0A5C7EUQ9"/>
<dbReference type="SUPFAM" id="SSF50341">
    <property type="entry name" value="CheW-like"/>
    <property type="match status" value="1"/>
</dbReference>
<organism evidence="2 3">
    <name type="scientific">Pelomicrobium methylotrophicum</name>
    <dbReference type="NCBI Taxonomy" id="2602750"/>
    <lineage>
        <taxon>Bacteria</taxon>
        <taxon>Pseudomonadati</taxon>
        <taxon>Pseudomonadota</taxon>
        <taxon>Hydrogenophilia</taxon>
        <taxon>Hydrogenophilia incertae sedis</taxon>
        <taxon>Pelomicrobium</taxon>
    </lineage>
</organism>
<proteinExistence type="predicted"/>
<protein>
    <submittedName>
        <fullName evidence="2">Chemotaxis protein CheW</fullName>
    </submittedName>
</protein>
<dbReference type="Gene3D" id="2.30.30.40">
    <property type="entry name" value="SH3 Domains"/>
    <property type="match status" value="1"/>
</dbReference>
<reference evidence="2 3" key="1">
    <citation type="submission" date="2019-08" db="EMBL/GenBank/DDBJ databases">
        <title>Pelomicrobium methylotrophicum gen. nov., sp. nov. a moderately thermophilic, facultatively anaerobic, lithoautotrophic and methylotrophic bacterium isolated from a terrestrial mud volcano.</title>
        <authorList>
            <person name="Slobodkina G.B."/>
            <person name="Merkel A.Y."/>
            <person name="Slobodkin A.I."/>
        </authorList>
    </citation>
    <scope>NUCLEOTIDE SEQUENCE [LARGE SCALE GENOMIC DNA]</scope>
    <source>
        <strain evidence="2 3">SM250</strain>
    </source>
</reference>
<dbReference type="GO" id="GO:0007165">
    <property type="term" value="P:signal transduction"/>
    <property type="evidence" value="ECO:0007669"/>
    <property type="project" value="InterPro"/>
</dbReference>
<evidence type="ECO:0000313" key="2">
    <source>
        <dbReference type="EMBL" id="TXF11783.1"/>
    </source>
</evidence>
<sequence length="177" mass="19583">METGLGSLKEYQEHLLARIRDSAANGAATSYLGMVVAEERWAVRLTDVSEVIPVPTLHTVPLTQSWFLGITNIRGSLYAVADIAALIGRGHAPLNADTRLVLIHPRFRVNAGFIITRTLGLRNIPLPSQPPEKEEVSWITAEYHEPDGKVWKELDIRRLVSDPRFLDIASPRLTAAG</sequence>